<keyword evidence="1" id="KW-0805">Transcription regulation</keyword>
<evidence type="ECO:0000259" key="3">
    <source>
        <dbReference type="PROSITE" id="PS51000"/>
    </source>
</evidence>
<dbReference type="PANTHER" id="PTHR30363">
    <property type="entry name" value="HTH-TYPE TRANSCRIPTIONAL REGULATOR SRLR-RELATED"/>
    <property type="match status" value="1"/>
</dbReference>
<dbReference type="PRINTS" id="PR00037">
    <property type="entry name" value="HTHLACR"/>
</dbReference>
<dbReference type="InterPro" id="IPR037171">
    <property type="entry name" value="NagB/RpiA_transferase-like"/>
</dbReference>
<dbReference type="EMBL" id="JACBZP010000001">
    <property type="protein sequence ID" value="NYI66002.1"/>
    <property type="molecule type" value="Genomic_DNA"/>
</dbReference>
<dbReference type="InterPro" id="IPR036390">
    <property type="entry name" value="WH_DNA-bd_sf"/>
</dbReference>
<organism evidence="4 5">
    <name type="scientific">Spelaeicoccus albus</name>
    <dbReference type="NCBI Taxonomy" id="1280376"/>
    <lineage>
        <taxon>Bacteria</taxon>
        <taxon>Bacillati</taxon>
        <taxon>Actinomycetota</taxon>
        <taxon>Actinomycetes</taxon>
        <taxon>Micrococcales</taxon>
        <taxon>Brevibacteriaceae</taxon>
        <taxon>Spelaeicoccus</taxon>
    </lineage>
</organism>
<dbReference type="InterPro" id="IPR001034">
    <property type="entry name" value="DeoR_HTH"/>
</dbReference>
<evidence type="ECO:0000313" key="5">
    <source>
        <dbReference type="Proteomes" id="UP000539111"/>
    </source>
</evidence>
<protein>
    <submittedName>
        <fullName evidence="4">DeoR/GlpR family transcriptional regulator of sugar metabolism</fullName>
    </submittedName>
</protein>
<dbReference type="Pfam" id="PF08220">
    <property type="entry name" value="HTH_DeoR"/>
    <property type="match status" value="1"/>
</dbReference>
<evidence type="ECO:0000256" key="1">
    <source>
        <dbReference type="ARBA" id="ARBA00023015"/>
    </source>
</evidence>
<gene>
    <name evidence="4" type="ORF">BJY26_000308</name>
</gene>
<dbReference type="RefSeq" id="WP_179425093.1">
    <property type="nucleotide sequence ID" value="NZ_JACBZP010000001.1"/>
</dbReference>
<accession>A0A7Z0A7W1</accession>
<keyword evidence="5" id="KW-1185">Reference proteome</keyword>
<evidence type="ECO:0000256" key="2">
    <source>
        <dbReference type="ARBA" id="ARBA00023163"/>
    </source>
</evidence>
<dbReference type="Proteomes" id="UP000539111">
    <property type="component" value="Unassembled WGS sequence"/>
</dbReference>
<feature type="domain" description="HTH deoR-type" evidence="3">
    <location>
        <begin position="9"/>
        <end position="64"/>
    </location>
</feature>
<dbReference type="SUPFAM" id="SSF100950">
    <property type="entry name" value="NagB/RpiA/CoA transferase-like"/>
    <property type="match status" value="1"/>
</dbReference>
<dbReference type="SMART" id="SM01134">
    <property type="entry name" value="DeoRC"/>
    <property type="match status" value="1"/>
</dbReference>
<proteinExistence type="predicted"/>
<dbReference type="AlphaFoldDB" id="A0A7Z0A7W1"/>
<dbReference type="SMART" id="SM00420">
    <property type="entry name" value="HTH_DEOR"/>
    <property type="match status" value="1"/>
</dbReference>
<dbReference type="PANTHER" id="PTHR30363:SF44">
    <property type="entry name" value="AGA OPERON TRANSCRIPTIONAL REPRESSOR-RELATED"/>
    <property type="match status" value="1"/>
</dbReference>
<dbReference type="InterPro" id="IPR014036">
    <property type="entry name" value="DeoR-like_C"/>
</dbReference>
<reference evidence="4 5" key="1">
    <citation type="submission" date="2020-07" db="EMBL/GenBank/DDBJ databases">
        <title>Sequencing the genomes of 1000 actinobacteria strains.</title>
        <authorList>
            <person name="Klenk H.-P."/>
        </authorList>
    </citation>
    <scope>NUCLEOTIDE SEQUENCE [LARGE SCALE GENOMIC DNA]</scope>
    <source>
        <strain evidence="4 5">DSM 26341</strain>
    </source>
</reference>
<dbReference type="SUPFAM" id="SSF46785">
    <property type="entry name" value="Winged helix' DNA-binding domain"/>
    <property type="match status" value="1"/>
</dbReference>
<keyword evidence="2" id="KW-0804">Transcription</keyword>
<dbReference type="GO" id="GO:0003700">
    <property type="term" value="F:DNA-binding transcription factor activity"/>
    <property type="evidence" value="ECO:0007669"/>
    <property type="project" value="InterPro"/>
</dbReference>
<sequence length="266" mass="29039">MTTKKRSPREVRQRRIIDHVLTAGFASTAELTELTGASTMTTHRDIDELAHRGILRKFHGGVSARPSTVFESSSDFRLHSQPEAKESLADVALGMVEPGMSVLLDDSTTGLALARRLHEVGPLTVVTNYRLAIEVLREDEDIRLISLGGEYSRTHDSFIGLPSQASLSALSVDIAFQSTSAMTAHMAFHQEQEIIMMKRAMLETAATKVLMMDSSKVGRTALHRFVPTSAFDTIIVTDDAPANLLDVLREETTVALAPAAQSDPEP</sequence>
<comment type="caution">
    <text evidence="4">The sequence shown here is derived from an EMBL/GenBank/DDBJ whole genome shotgun (WGS) entry which is preliminary data.</text>
</comment>
<evidence type="ECO:0000313" key="4">
    <source>
        <dbReference type="EMBL" id="NYI66002.1"/>
    </source>
</evidence>
<dbReference type="Pfam" id="PF00455">
    <property type="entry name" value="DeoRC"/>
    <property type="match status" value="1"/>
</dbReference>
<dbReference type="PROSITE" id="PS51000">
    <property type="entry name" value="HTH_DEOR_2"/>
    <property type="match status" value="1"/>
</dbReference>
<dbReference type="InterPro" id="IPR050313">
    <property type="entry name" value="Carb_Metab_HTH_regulators"/>
</dbReference>
<name>A0A7Z0A7W1_9MICO</name>